<evidence type="ECO:0000313" key="2">
    <source>
        <dbReference type="Proteomes" id="UP000190774"/>
    </source>
</evidence>
<keyword evidence="2" id="KW-1185">Reference proteome</keyword>
<gene>
    <name evidence="1" type="ORF">SAMN02745166_01252</name>
</gene>
<dbReference type="RefSeq" id="WP_176159251.1">
    <property type="nucleotide sequence ID" value="NZ_FUYE01000003.1"/>
</dbReference>
<accession>A0A1T4X953</accession>
<dbReference type="AlphaFoldDB" id="A0A1T4X953"/>
<reference evidence="2" key="1">
    <citation type="submission" date="2017-02" db="EMBL/GenBank/DDBJ databases">
        <authorList>
            <person name="Varghese N."/>
            <person name="Submissions S."/>
        </authorList>
    </citation>
    <scope>NUCLEOTIDE SEQUENCE [LARGE SCALE GENOMIC DNA]</scope>
    <source>
        <strain evidence="2">ATCC 700200</strain>
    </source>
</reference>
<dbReference type="Proteomes" id="UP000190774">
    <property type="component" value="Unassembled WGS sequence"/>
</dbReference>
<organism evidence="1 2">
    <name type="scientific">Prosthecobacter debontii</name>
    <dbReference type="NCBI Taxonomy" id="48467"/>
    <lineage>
        <taxon>Bacteria</taxon>
        <taxon>Pseudomonadati</taxon>
        <taxon>Verrucomicrobiota</taxon>
        <taxon>Verrucomicrobiia</taxon>
        <taxon>Verrucomicrobiales</taxon>
        <taxon>Verrucomicrobiaceae</taxon>
        <taxon>Prosthecobacter</taxon>
    </lineage>
</organism>
<proteinExistence type="predicted"/>
<dbReference type="EMBL" id="FUYE01000003">
    <property type="protein sequence ID" value="SKA86130.1"/>
    <property type="molecule type" value="Genomic_DNA"/>
</dbReference>
<name>A0A1T4X953_9BACT</name>
<dbReference type="STRING" id="48467.SAMN02745166_01252"/>
<protein>
    <submittedName>
        <fullName evidence="1">Uncharacterized protein</fullName>
    </submittedName>
</protein>
<evidence type="ECO:0000313" key="1">
    <source>
        <dbReference type="EMBL" id="SKA86130.1"/>
    </source>
</evidence>
<sequence>MRVWPPEAFFVGMGWVAMVYRGKFDGKDFRLFWSRANQWLGALREAVLVKA</sequence>